<sequence>MPRSVAQLLCTRCGRNYGITTKDHDDVIRAAQDLAQHMARCGSPVSSGTAQAHNPGQKPSLDTHGRLVLRPERYGLEGHGAPFSGPSPGTRGRPRPQGGQGSQGSSGTKRSEAAQSDSEVDFHLERAAALEAQVERLRERVHRGRVAKAQGLGVPNMDQRIVSFEESQNQRHLYTPEQPFIGHHRTSRHSACQ</sequence>
<feature type="compositionally biased region" description="Polar residues" evidence="2">
    <location>
        <begin position="44"/>
        <end position="54"/>
    </location>
</feature>
<evidence type="ECO:0000256" key="2">
    <source>
        <dbReference type="SAM" id="MobiDB-lite"/>
    </source>
</evidence>
<dbReference type="AlphaFoldDB" id="A0A6U7TPK3"/>
<name>A0A6U7TPK3_9EUGL</name>
<reference evidence="4" key="1">
    <citation type="submission" date="2021-01" db="EMBL/GenBank/DDBJ databases">
        <authorList>
            <person name="Corre E."/>
            <person name="Pelletier E."/>
            <person name="Niang G."/>
            <person name="Scheremetjew M."/>
            <person name="Finn R."/>
            <person name="Kale V."/>
            <person name="Holt S."/>
            <person name="Cochrane G."/>
            <person name="Meng A."/>
            <person name="Brown T."/>
            <person name="Cohen L."/>
        </authorList>
    </citation>
    <scope>NUCLEOTIDE SEQUENCE</scope>
    <source>
        <strain evidence="4">NIES-381</strain>
    </source>
</reference>
<dbReference type="EMBL" id="HBGA01013629">
    <property type="protein sequence ID" value="CAD8994193.1"/>
    <property type="molecule type" value="Transcribed_RNA"/>
</dbReference>
<evidence type="ECO:0000256" key="1">
    <source>
        <dbReference type="SAM" id="Coils"/>
    </source>
</evidence>
<evidence type="ECO:0000313" key="3">
    <source>
        <dbReference type="EMBL" id="CAD8994193.1"/>
    </source>
</evidence>
<keyword evidence="1" id="KW-0175">Coiled coil</keyword>
<feature type="region of interest" description="Disordered" evidence="2">
    <location>
        <begin position="39"/>
        <end position="119"/>
    </location>
</feature>
<protein>
    <submittedName>
        <fullName evidence="4">Uncharacterized protein</fullName>
    </submittedName>
</protein>
<accession>A0A6U7TPK3</accession>
<feature type="compositionally biased region" description="Basic and acidic residues" evidence="2">
    <location>
        <begin position="61"/>
        <end position="76"/>
    </location>
</feature>
<organism evidence="4">
    <name type="scientific">Eutreptiella gymnastica</name>
    <dbReference type="NCBI Taxonomy" id="73025"/>
    <lineage>
        <taxon>Eukaryota</taxon>
        <taxon>Discoba</taxon>
        <taxon>Euglenozoa</taxon>
        <taxon>Euglenida</taxon>
        <taxon>Spirocuta</taxon>
        <taxon>Euglenophyceae</taxon>
        <taxon>Eutreptiales</taxon>
        <taxon>Eutreptiaceae</taxon>
        <taxon>Eutreptiella</taxon>
    </lineage>
</organism>
<proteinExistence type="predicted"/>
<evidence type="ECO:0000313" key="4">
    <source>
        <dbReference type="EMBL" id="CAD8994195.1"/>
    </source>
</evidence>
<dbReference type="EMBL" id="HBGA01013631">
    <property type="protein sequence ID" value="CAD8994195.1"/>
    <property type="molecule type" value="Transcribed_RNA"/>
</dbReference>
<feature type="coiled-coil region" evidence="1">
    <location>
        <begin position="120"/>
        <end position="147"/>
    </location>
</feature>
<gene>
    <name evidence="3" type="ORF">EGYM00392_LOCUS5248</name>
    <name evidence="4" type="ORF">EGYM00392_LOCUS5250</name>
</gene>
<feature type="compositionally biased region" description="Low complexity" evidence="2">
    <location>
        <begin position="84"/>
        <end position="97"/>
    </location>
</feature>